<dbReference type="Gene3D" id="2.40.10.270">
    <property type="entry name" value="Bacteriophage SPP1 head-tail adaptor protein"/>
    <property type="match status" value="1"/>
</dbReference>
<dbReference type="NCBIfam" id="TIGR01563">
    <property type="entry name" value="gp16_SPP1"/>
    <property type="match status" value="1"/>
</dbReference>
<dbReference type="AlphaFoldDB" id="A0A084UCG6"/>
<evidence type="ECO:0000313" key="2">
    <source>
        <dbReference type="Proteomes" id="UP000053675"/>
    </source>
</evidence>
<evidence type="ECO:0000313" key="1">
    <source>
        <dbReference type="EMBL" id="KFB10652.1"/>
    </source>
</evidence>
<gene>
    <name evidence="1" type="ORF">EL18_01690</name>
</gene>
<dbReference type="Proteomes" id="UP000053675">
    <property type="component" value="Unassembled WGS sequence"/>
</dbReference>
<dbReference type="eggNOG" id="COG5614">
    <property type="taxonomic scope" value="Bacteria"/>
</dbReference>
<accession>A0A084UCG6</accession>
<organism evidence="1 2">
    <name type="scientific">Nitratireductor basaltis</name>
    <dbReference type="NCBI Taxonomy" id="472175"/>
    <lineage>
        <taxon>Bacteria</taxon>
        <taxon>Pseudomonadati</taxon>
        <taxon>Pseudomonadota</taxon>
        <taxon>Alphaproteobacteria</taxon>
        <taxon>Hyphomicrobiales</taxon>
        <taxon>Phyllobacteriaceae</taxon>
        <taxon>Nitratireductor</taxon>
    </lineage>
</organism>
<sequence>MNGLTFLDPGMLRHEMMLQEAVAIPDGTGGHDEEWREVAVVFALIEPIRGNSFFAAGQRHEAVTHKVTLRHRDDVKSGMRFLRLGRALMITDLHDPDESGRYLVANVREEVR</sequence>
<comment type="caution">
    <text evidence="1">The sequence shown here is derived from an EMBL/GenBank/DDBJ whole genome shotgun (WGS) entry which is preliminary data.</text>
</comment>
<reference evidence="1 2" key="1">
    <citation type="submission" date="2014-05" db="EMBL/GenBank/DDBJ databases">
        <title>Draft Genome Sequence of Nitratireductor basaltis Strain UMTGB225, A Marine Bacterium Isolated from Green Barrel Tunicate.</title>
        <authorList>
            <person name="Gan H.Y."/>
        </authorList>
    </citation>
    <scope>NUCLEOTIDE SEQUENCE [LARGE SCALE GENOMIC DNA]</scope>
    <source>
        <strain evidence="1 2">UMTGB225</strain>
    </source>
</reference>
<dbReference type="RefSeq" id="WP_036481729.1">
    <property type="nucleotide sequence ID" value="NZ_JMQM01000001.1"/>
</dbReference>
<dbReference type="InterPro" id="IPR008767">
    <property type="entry name" value="Phage_SPP1_head-tail_adaptor"/>
</dbReference>
<proteinExistence type="predicted"/>
<dbReference type="PATRIC" id="fig|472175.3.peg.1697"/>
<dbReference type="STRING" id="472175.EL18_01690"/>
<keyword evidence="2" id="KW-1185">Reference proteome</keyword>
<protein>
    <submittedName>
        <fullName evidence="1">Phage head-tail adaptor</fullName>
    </submittedName>
</protein>
<name>A0A084UCG6_9HYPH</name>
<dbReference type="EMBL" id="JMQM01000001">
    <property type="protein sequence ID" value="KFB10652.1"/>
    <property type="molecule type" value="Genomic_DNA"/>
</dbReference>
<dbReference type="Pfam" id="PF05521">
    <property type="entry name" value="Phage_HCP"/>
    <property type="match status" value="1"/>
</dbReference>
<dbReference type="InterPro" id="IPR038666">
    <property type="entry name" value="SSP1_head-tail_sf"/>
</dbReference>
<dbReference type="OrthoDB" id="7570189at2"/>